<dbReference type="AlphaFoldDB" id="A0A7T0KCR8"/>
<feature type="region of interest" description="Disordered" evidence="1">
    <location>
        <begin position="13"/>
        <end position="55"/>
    </location>
</feature>
<proteinExistence type="predicted"/>
<accession>A0A7T0KCR8</accession>
<dbReference type="RefSeq" id="WP_165006681.1">
    <property type="nucleotide sequence ID" value="NZ_CP064954.1"/>
</dbReference>
<evidence type="ECO:0000256" key="1">
    <source>
        <dbReference type="SAM" id="MobiDB-lite"/>
    </source>
</evidence>
<organism evidence="2 3">
    <name type="scientific">Corynebacterium lizhenjunii</name>
    <dbReference type="NCBI Taxonomy" id="2709394"/>
    <lineage>
        <taxon>Bacteria</taxon>
        <taxon>Bacillati</taxon>
        <taxon>Actinomycetota</taxon>
        <taxon>Actinomycetes</taxon>
        <taxon>Mycobacteriales</taxon>
        <taxon>Corynebacteriaceae</taxon>
        <taxon>Corynebacterium</taxon>
    </lineage>
</organism>
<reference evidence="2 3" key="1">
    <citation type="submission" date="2020-11" db="EMBL/GenBank/DDBJ databases">
        <title>Corynebacterium sp. ZJ-599.</title>
        <authorList>
            <person name="Zhou J."/>
        </authorList>
    </citation>
    <scope>NUCLEOTIDE SEQUENCE [LARGE SCALE GENOMIC DNA]</scope>
    <source>
        <strain evidence="2 3">ZJ-599</strain>
    </source>
</reference>
<dbReference type="KEGG" id="cliz:G7Y31_07320"/>
<keyword evidence="3" id="KW-1185">Reference proteome</keyword>
<evidence type="ECO:0000313" key="3">
    <source>
        <dbReference type="Proteomes" id="UP000594681"/>
    </source>
</evidence>
<dbReference type="EMBL" id="CP064954">
    <property type="protein sequence ID" value="QPK78383.1"/>
    <property type="molecule type" value="Genomic_DNA"/>
</dbReference>
<sequence>MFVSHPRLRFVEGVDGGAATAPESTDAPADSAGDTSVEGAGGLNKEVNHQAAGFF</sequence>
<evidence type="ECO:0000313" key="2">
    <source>
        <dbReference type="EMBL" id="QPK78383.1"/>
    </source>
</evidence>
<dbReference type="Proteomes" id="UP000594681">
    <property type="component" value="Chromosome"/>
</dbReference>
<name>A0A7T0KCR8_9CORY</name>
<gene>
    <name evidence="2" type="ORF">G7Y31_07320</name>
</gene>
<protein>
    <submittedName>
        <fullName evidence="2">Uncharacterized protein</fullName>
    </submittedName>
</protein>